<evidence type="ECO:0000313" key="6">
    <source>
        <dbReference type="Proteomes" id="UP001152797"/>
    </source>
</evidence>
<feature type="coiled-coil region" evidence="1">
    <location>
        <begin position="81"/>
        <end position="233"/>
    </location>
</feature>
<evidence type="ECO:0000313" key="5">
    <source>
        <dbReference type="EMBL" id="CAL4778136.1"/>
    </source>
</evidence>
<sequence length="403" mass="44638">MLQALKKLLQSFRAAQDQLATAKASGEIEAAGQELQVVASQLIELVHRLTMRSDQVDAILGEKSTDLHVIEAPLRASLESLLGVRERLKQIEAEKAALQALKSEEEQKAASWATQAKEAASTAQMEGGRAEALMKQAGKAAEEKREEEKAAERARIEAEEKARIEAEQAAERARIEAEEKARIEAEKAAERARIEAEEKARIEAEKAAERAQIEAEEQARIESEKAAEAARIEAEAQSVMKSMKSDTSTMDLQGKNGVEDQPKEQAPEALATNPSLPKTGPTSPCKQQKAAQDPTLTSQVAEVQRLFVKSDACPKVSGEYRRSESDWQGRQAFKKHNDEIFLVWSPREAGHWTFTRDPNAEEVLARSLQVSLTTTPEELMCRSWTMAPWRSHGSKMVVHIQRA</sequence>
<evidence type="ECO:0000313" key="4">
    <source>
        <dbReference type="EMBL" id="CAL1144199.1"/>
    </source>
</evidence>
<name>A0A9P1CFE7_9DINO</name>
<reference evidence="3" key="1">
    <citation type="submission" date="2022-10" db="EMBL/GenBank/DDBJ databases">
        <authorList>
            <person name="Chen Y."/>
            <person name="Dougan E. K."/>
            <person name="Chan C."/>
            <person name="Rhodes N."/>
            <person name="Thang M."/>
        </authorList>
    </citation>
    <scope>NUCLEOTIDE SEQUENCE</scope>
</reference>
<dbReference type="EMBL" id="CAMXCT020001519">
    <property type="protein sequence ID" value="CAL1144199.1"/>
    <property type="molecule type" value="Genomic_DNA"/>
</dbReference>
<evidence type="ECO:0000256" key="2">
    <source>
        <dbReference type="SAM" id="MobiDB-lite"/>
    </source>
</evidence>
<feature type="region of interest" description="Disordered" evidence="2">
    <location>
        <begin position="239"/>
        <end position="297"/>
    </location>
</feature>
<evidence type="ECO:0000313" key="3">
    <source>
        <dbReference type="EMBL" id="CAI3990824.1"/>
    </source>
</evidence>
<gene>
    <name evidence="3" type="ORF">C1SCF055_LOCUS17777</name>
</gene>
<keyword evidence="6" id="KW-1185">Reference proteome</keyword>
<dbReference type="EMBL" id="CAMXCT010001519">
    <property type="protein sequence ID" value="CAI3990824.1"/>
    <property type="molecule type" value="Genomic_DNA"/>
</dbReference>
<organism evidence="3">
    <name type="scientific">Cladocopium goreaui</name>
    <dbReference type="NCBI Taxonomy" id="2562237"/>
    <lineage>
        <taxon>Eukaryota</taxon>
        <taxon>Sar</taxon>
        <taxon>Alveolata</taxon>
        <taxon>Dinophyceae</taxon>
        <taxon>Suessiales</taxon>
        <taxon>Symbiodiniaceae</taxon>
        <taxon>Cladocopium</taxon>
    </lineage>
</organism>
<evidence type="ECO:0000256" key="1">
    <source>
        <dbReference type="SAM" id="Coils"/>
    </source>
</evidence>
<reference evidence="4" key="2">
    <citation type="submission" date="2024-04" db="EMBL/GenBank/DDBJ databases">
        <authorList>
            <person name="Chen Y."/>
            <person name="Shah S."/>
            <person name="Dougan E. K."/>
            <person name="Thang M."/>
            <person name="Chan C."/>
        </authorList>
    </citation>
    <scope>NUCLEOTIDE SEQUENCE [LARGE SCALE GENOMIC DNA]</scope>
</reference>
<dbReference type="EMBL" id="CAMXCT030001519">
    <property type="protein sequence ID" value="CAL4778136.1"/>
    <property type="molecule type" value="Genomic_DNA"/>
</dbReference>
<dbReference type="Proteomes" id="UP001152797">
    <property type="component" value="Unassembled WGS sequence"/>
</dbReference>
<accession>A0A9P1CFE7</accession>
<dbReference type="AlphaFoldDB" id="A0A9P1CFE7"/>
<keyword evidence="1" id="KW-0175">Coiled coil</keyword>
<feature type="compositionally biased region" description="Basic and acidic residues" evidence="2">
    <location>
        <begin position="257"/>
        <end position="266"/>
    </location>
</feature>
<proteinExistence type="predicted"/>
<protein>
    <submittedName>
        <fullName evidence="5">Ras-related protein Rab-6A</fullName>
    </submittedName>
</protein>
<feature type="compositionally biased region" description="Polar residues" evidence="2">
    <location>
        <begin position="272"/>
        <end position="297"/>
    </location>
</feature>
<comment type="caution">
    <text evidence="3">The sequence shown here is derived from an EMBL/GenBank/DDBJ whole genome shotgun (WGS) entry which is preliminary data.</text>
</comment>